<evidence type="ECO:0000313" key="3">
    <source>
        <dbReference type="Proteomes" id="UP000612956"/>
    </source>
</evidence>
<evidence type="ECO:0000259" key="1">
    <source>
        <dbReference type="Pfam" id="PF00561"/>
    </source>
</evidence>
<comment type="caution">
    <text evidence="2">The sequence shown here is derived from an EMBL/GenBank/DDBJ whole genome shotgun (WGS) entry which is preliminary data.</text>
</comment>
<protein>
    <recommendedName>
        <fullName evidence="1">AB hydrolase-1 domain-containing protein</fullName>
    </recommendedName>
</protein>
<gene>
    <name evidence="2" type="ORF">GCM10011591_44840</name>
</gene>
<dbReference type="RefSeq" id="WP_229684241.1">
    <property type="nucleotide sequence ID" value="NZ_BMMW01000006.1"/>
</dbReference>
<proteinExistence type="predicted"/>
<dbReference type="Pfam" id="PF00561">
    <property type="entry name" value="Abhydrolase_1"/>
    <property type="match status" value="1"/>
</dbReference>
<dbReference type="EMBL" id="BMMW01000006">
    <property type="protein sequence ID" value="GGK67703.1"/>
    <property type="molecule type" value="Genomic_DNA"/>
</dbReference>
<dbReference type="InterPro" id="IPR000073">
    <property type="entry name" value="AB_hydrolase_1"/>
</dbReference>
<name>A0A917QU08_9NOCA</name>
<keyword evidence="3" id="KW-1185">Reference proteome</keyword>
<dbReference type="PANTHER" id="PTHR12277:SF81">
    <property type="entry name" value="PROTEIN ABHD13"/>
    <property type="match status" value="1"/>
</dbReference>
<reference evidence="2" key="2">
    <citation type="submission" date="2020-09" db="EMBL/GenBank/DDBJ databases">
        <authorList>
            <person name="Sun Q."/>
            <person name="Zhou Y."/>
        </authorList>
    </citation>
    <scope>NUCLEOTIDE SEQUENCE</scope>
    <source>
        <strain evidence="2">CGMCC 4.7278</strain>
    </source>
</reference>
<feature type="domain" description="AB hydrolase-1" evidence="1">
    <location>
        <begin position="63"/>
        <end position="172"/>
    </location>
</feature>
<dbReference type="SUPFAM" id="SSF53474">
    <property type="entry name" value="alpha/beta-Hydrolases"/>
    <property type="match status" value="1"/>
</dbReference>
<dbReference type="AlphaFoldDB" id="A0A917QU08"/>
<dbReference type="PANTHER" id="PTHR12277">
    <property type="entry name" value="ALPHA/BETA HYDROLASE DOMAIN-CONTAINING PROTEIN"/>
    <property type="match status" value="1"/>
</dbReference>
<accession>A0A917QU08</accession>
<sequence>MPKLSPRTLVDPIMNRLIFQPTPGLPETPAAHGIPFEDLTLRTEDGVHINAWFVPAQGKPRAHLLYAHGNGGTIGDRVAIIALLTRAGFDVLAFDYRGFGKSAGSPTERGTYLDARAARQALLDHGADPNRLVYLGKSLGGAVMLELAQEFPPAALILMSTFSSMRDAAKSVYPILPKPLIPNAYPSVDRIARTHVPLLMLHGTDDELLPIDHAHRLFAAANEPKRIEVVAGAGHNDVIAALGRRWTDLLGSWTDQVLAAAE</sequence>
<organism evidence="2 3">
    <name type="scientific">Nocardia camponoti</name>
    <dbReference type="NCBI Taxonomy" id="1616106"/>
    <lineage>
        <taxon>Bacteria</taxon>
        <taxon>Bacillati</taxon>
        <taxon>Actinomycetota</taxon>
        <taxon>Actinomycetes</taxon>
        <taxon>Mycobacteriales</taxon>
        <taxon>Nocardiaceae</taxon>
        <taxon>Nocardia</taxon>
    </lineage>
</organism>
<reference evidence="2" key="1">
    <citation type="journal article" date="2014" name="Int. J. Syst. Evol. Microbiol.">
        <title>Complete genome sequence of Corynebacterium casei LMG S-19264T (=DSM 44701T), isolated from a smear-ripened cheese.</title>
        <authorList>
            <consortium name="US DOE Joint Genome Institute (JGI-PGF)"/>
            <person name="Walter F."/>
            <person name="Albersmeier A."/>
            <person name="Kalinowski J."/>
            <person name="Ruckert C."/>
        </authorList>
    </citation>
    <scope>NUCLEOTIDE SEQUENCE</scope>
    <source>
        <strain evidence="2">CGMCC 4.7278</strain>
    </source>
</reference>
<dbReference type="InterPro" id="IPR029058">
    <property type="entry name" value="AB_hydrolase_fold"/>
</dbReference>
<dbReference type="Gene3D" id="3.40.50.1820">
    <property type="entry name" value="alpha/beta hydrolase"/>
    <property type="match status" value="1"/>
</dbReference>
<dbReference type="Proteomes" id="UP000612956">
    <property type="component" value="Unassembled WGS sequence"/>
</dbReference>
<evidence type="ECO:0000313" key="2">
    <source>
        <dbReference type="EMBL" id="GGK67703.1"/>
    </source>
</evidence>
<dbReference type="GO" id="GO:0003824">
    <property type="term" value="F:catalytic activity"/>
    <property type="evidence" value="ECO:0007669"/>
    <property type="project" value="UniProtKB-ARBA"/>
</dbReference>